<accession>A0ACC2NGT3</accession>
<evidence type="ECO:0000313" key="2">
    <source>
        <dbReference type="Proteomes" id="UP001239111"/>
    </source>
</evidence>
<protein>
    <submittedName>
        <fullName evidence="1">Uncharacterized protein</fullName>
    </submittedName>
</protein>
<gene>
    <name evidence="1" type="ORF">QAD02_001571</name>
</gene>
<dbReference type="EMBL" id="CM056743">
    <property type="protein sequence ID" value="KAJ8670312.1"/>
    <property type="molecule type" value="Genomic_DNA"/>
</dbReference>
<organism evidence="1 2">
    <name type="scientific">Eretmocerus hayati</name>
    <dbReference type="NCBI Taxonomy" id="131215"/>
    <lineage>
        <taxon>Eukaryota</taxon>
        <taxon>Metazoa</taxon>
        <taxon>Ecdysozoa</taxon>
        <taxon>Arthropoda</taxon>
        <taxon>Hexapoda</taxon>
        <taxon>Insecta</taxon>
        <taxon>Pterygota</taxon>
        <taxon>Neoptera</taxon>
        <taxon>Endopterygota</taxon>
        <taxon>Hymenoptera</taxon>
        <taxon>Apocrita</taxon>
        <taxon>Proctotrupomorpha</taxon>
        <taxon>Chalcidoidea</taxon>
        <taxon>Aphelinidae</taxon>
        <taxon>Aphelininae</taxon>
        <taxon>Eretmocerus</taxon>
    </lineage>
</organism>
<sequence length="517" mass="57455">MFWILIATTFTSISCIAYSGSRSPRLVGGTRASIEDFPYMVSLHYLDSFICGGTLIDQGVILTAAHCLDGKWDYRKFKARVGSNYQGKGGTLYRIDRIIFHRDYIRNIFENDIALMRLKDYGLSNRIFPTVKLYSRSDYPERNAILLGWGTADSQNPTPSAKLKMLDFNISTKAECEAIAGSFLVKLEKRICAKHSHSKSDCHGDSGGPLIIHGLQAGIVSSGNGCGTIAIPSFYTEVSSFLLWIAEKSLDIMRFSQPRIVAYPLNPSDVKHNEAHRGEKVNILRAPYLVAIKDRDNGVVCSGIIVGSKYVLTSALCASIPLDIVFVQSETADLTSQENLHKITGSFLHDDYDINSSQKPINNIGLMVVDPRFPDTTIKAEIAPSNARLERGDIVTIFGWGTITDEKKGTKKKLPASLRSLDMAYIPEAECNASYWNYGGVPPNQFCAFSSVGTCIGDPGGPLVAHLPEPQVIGIQSWSYEECTDHRWPPLYTDISIYREWIEHKILLLEKDHVELR</sequence>
<proteinExistence type="predicted"/>
<comment type="caution">
    <text evidence="1">The sequence shown here is derived from an EMBL/GenBank/DDBJ whole genome shotgun (WGS) entry which is preliminary data.</text>
</comment>
<keyword evidence="2" id="KW-1185">Reference proteome</keyword>
<evidence type="ECO:0000313" key="1">
    <source>
        <dbReference type="EMBL" id="KAJ8670312.1"/>
    </source>
</evidence>
<dbReference type="Proteomes" id="UP001239111">
    <property type="component" value="Chromosome 3"/>
</dbReference>
<reference evidence="1" key="1">
    <citation type="submission" date="2023-04" db="EMBL/GenBank/DDBJ databases">
        <title>A chromosome-level genome assembly of the parasitoid wasp Eretmocerus hayati.</title>
        <authorList>
            <person name="Zhong Y."/>
            <person name="Liu S."/>
            <person name="Liu Y."/>
        </authorList>
    </citation>
    <scope>NUCLEOTIDE SEQUENCE</scope>
    <source>
        <strain evidence="1">ZJU_SS_LIU_2023</strain>
    </source>
</reference>
<name>A0ACC2NGT3_9HYME</name>